<evidence type="ECO:0000259" key="5">
    <source>
        <dbReference type="PROSITE" id="PS00716"/>
    </source>
</evidence>
<dbReference type="Gene3D" id="1.20.120.1810">
    <property type="match status" value="1"/>
</dbReference>
<keyword evidence="1" id="KW-0805">Transcription regulation</keyword>
<dbReference type="Pfam" id="PF04539">
    <property type="entry name" value="Sigma70_r3"/>
    <property type="match status" value="1"/>
</dbReference>
<evidence type="ECO:0000256" key="3">
    <source>
        <dbReference type="ARBA" id="ARBA00023125"/>
    </source>
</evidence>
<dbReference type="PANTHER" id="PTHR30385">
    <property type="entry name" value="SIGMA FACTOR F FLAGELLAR"/>
    <property type="match status" value="1"/>
</dbReference>
<dbReference type="InterPro" id="IPR013325">
    <property type="entry name" value="RNA_pol_sigma_r2"/>
</dbReference>
<dbReference type="InterPro" id="IPR014322">
    <property type="entry name" value="RNA_pol_sigma-B/F/G"/>
</dbReference>
<dbReference type="PROSITE" id="PS00716">
    <property type="entry name" value="SIGMA70_2"/>
    <property type="match status" value="1"/>
</dbReference>
<evidence type="ECO:0000256" key="2">
    <source>
        <dbReference type="ARBA" id="ARBA00023082"/>
    </source>
</evidence>
<dbReference type="CDD" id="cd06171">
    <property type="entry name" value="Sigma70_r4"/>
    <property type="match status" value="1"/>
</dbReference>
<reference evidence="6 7" key="1">
    <citation type="journal article" date="2016" name="Genome Announc.">
        <title>Draft Genome Sequence of Criibacterium bergeronii gen. nov., sp. nov., Strain CCRI-22567T, Isolated from a Vaginal Sample from a Woman with Bacterial Vaginosis.</title>
        <authorList>
            <person name="Maheux A.F."/>
            <person name="Berube E."/>
            <person name="Boudreau D.K."/>
            <person name="Raymond F."/>
            <person name="Corbeil J."/>
            <person name="Roy P.H."/>
            <person name="Boissinot M."/>
            <person name="Omar R.F."/>
        </authorList>
    </citation>
    <scope>NUCLEOTIDE SEQUENCE [LARGE SCALE GENOMIC DNA]</scope>
    <source>
        <strain evidence="6 7">CCRI-22567</strain>
    </source>
</reference>
<dbReference type="AlphaFoldDB" id="A0A371IM30"/>
<dbReference type="Proteomes" id="UP000093352">
    <property type="component" value="Unassembled WGS sequence"/>
</dbReference>
<dbReference type="Pfam" id="PF04545">
    <property type="entry name" value="Sigma70_r4"/>
    <property type="match status" value="1"/>
</dbReference>
<dbReference type="GO" id="GO:0016987">
    <property type="term" value="F:sigma factor activity"/>
    <property type="evidence" value="ECO:0007669"/>
    <property type="project" value="UniProtKB-KW"/>
</dbReference>
<comment type="caution">
    <text evidence="6">The sequence shown here is derived from an EMBL/GenBank/DDBJ whole genome shotgun (WGS) entry which is preliminary data.</text>
</comment>
<evidence type="ECO:0000313" key="6">
    <source>
        <dbReference type="EMBL" id="RDY21549.1"/>
    </source>
</evidence>
<dbReference type="GO" id="GO:0006352">
    <property type="term" value="P:DNA-templated transcription initiation"/>
    <property type="evidence" value="ECO:0007669"/>
    <property type="project" value="InterPro"/>
</dbReference>
<feature type="domain" description="RNA polymerase sigma-70" evidence="5">
    <location>
        <begin position="219"/>
        <end position="245"/>
    </location>
</feature>
<dbReference type="InterPro" id="IPR007624">
    <property type="entry name" value="RNA_pol_sigma70_r3"/>
</dbReference>
<name>A0A371IM30_9FIRM</name>
<dbReference type="InterPro" id="IPR000943">
    <property type="entry name" value="RNA_pol_sigma70"/>
</dbReference>
<dbReference type="RefSeq" id="WP_068912341.1">
    <property type="nucleotide sequence ID" value="NZ_MBEW02000006.1"/>
</dbReference>
<dbReference type="NCBIfam" id="TIGR02980">
    <property type="entry name" value="SigBFG"/>
    <property type="match status" value="1"/>
</dbReference>
<dbReference type="Pfam" id="PF04542">
    <property type="entry name" value="Sigma70_r2"/>
    <property type="match status" value="1"/>
</dbReference>
<gene>
    <name evidence="6" type="ORF">BBG48_004145</name>
</gene>
<organism evidence="6 7">
    <name type="scientific">Criibacterium bergeronii</name>
    <dbReference type="NCBI Taxonomy" id="1871336"/>
    <lineage>
        <taxon>Bacteria</taxon>
        <taxon>Bacillati</taxon>
        <taxon>Bacillota</taxon>
        <taxon>Clostridia</taxon>
        <taxon>Peptostreptococcales</taxon>
        <taxon>Filifactoraceae</taxon>
        <taxon>Criibacterium</taxon>
    </lineage>
</organism>
<dbReference type="InterPro" id="IPR007627">
    <property type="entry name" value="RNA_pol_sigma70_r2"/>
</dbReference>
<dbReference type="GO" id="GO:0003677">
    <property type="term" value="F:DNA binding"/>
    <property type="evidence" value="ECO:0007669"/>
    <property type="project" value="UniProtKB-KW"/>
</dbReference>
<keyword evidence="2" id="KW-0731">Sigma factor</keyword>
<dbReference type="PRINTS" id="PR00046">
    <property type="entry name" value="SIGMA70FCT"/>
</dbReference>
<keyword evidence="4" id="KW-0804">Transcription</keyword>
<keyword evidence="3" id="KW-0238">DNA-binding</keyword>
<dbReference type="PANTHER" id="PTHR30385:SF4">
    <property type="entry name" value="RNA POLYMERASE SIGMA-E FACTOR"/>
    <property type="match status" value="1"/>
</dbReference>
<dbReference type="InterPro" id="IPR007630">
    <property type="entry name" value="RNA_pol_sigma70_r4"/>
</dbReference>
<dbReference type="Gene3D" id="1.10.10.10">
    <property type="entry name" value="Winged helix-like DNA-binding domain superfamily/Winged helix DNA-binding domain"/>
    <property type="match status" value="2"/>
</dbReference>
<dbReference type="InterPro" id="IPR036388">
    <property type="entry name" value="WH-like_DNA-bd_sf"/>
</dbReference>
<dbReference type="InterPro" id="IPR014284">
    <property type="entry name" value="RNA_pol_sigma-70_dom"/>
</dbReference>
<dbReference type="NCBIfam" id="TIGR02937">
    <property type="entry name" value="sigma70-ECF"/>
    <property type="match status" value="1"/>
</dbReference>
<accession>A0A371IM30</accession>
<dbReference type="SUPFAM" id="SSF88659">
    <property type="entry name" value="Sigma3 and sigma4 domains of RNA polymerase sigma factors"/>
    <property type="match status" value="2"/>
</dbReference>
<dbReference type="SUPFAM" id="SSF88946">
    <property type="entry name" value="Sigma2 domain of RNA polymerase sigma factors"/>
    <property type="match status" value="1"/>
</dbReference>
<evidence type="ECO:0000256" key="4">
    <source>
        <dbReference type="ARBA" id="ARBA00023163"/>
    </source>
</evidence>
<protein>
    <submittedName>
        <fullName evidence="6">SigB/SigF/SigG family RNA polymerase sigma factor</fullName>
    </submittedName>
</protein>
<dbReference type="InterPro" id="IPR013324">
    <property type="entry name" value="RNA_pol_sigma_r3/r4-like"/>
</dbReference>
<sequence>MSTNQYDGFTDKELFAKYRSSEDLDIRNELINRNMYIAEILSKKYIGKGIDYEDIFQVASMGLIYAIQRFDLSRGFEFSSFATPTIIGEIKKYFRDKGWSIRVPRRIQELSKKVNMAKVKISQEQKKIPTVEDIANELGITQEEVLETMDASQAYSPISLDIKYDNDGEDKDMSLGELIGEEDKNYTEIENIDMLSALMQGLSDIEKKIVYDRYFQGKTQMELASELDVSQMTVSRMEKKILSKLKNEYQKQNAN</sequence>
<dbReference type="EMBL" id="MBEW02000006">
    <property type="protein sequence ID" value="RDY21549.1"/>
    <property type="molecule type" value="Genomic_DNA"/>
</dbReference>
<keyword evidence="7" id="KW-1185">Reference proteome</keyword>
<dbReference type="STRING" id="1871336.BBG48_01910"/>
<evidence type="ECO:0000256" key="1">
    <source>
        <dbReference type="ARBA" id="ARBA00023015"/>
    </source>
</evidence>
<proteinExistence type="predicted"/>
<evidence type="ECO:0000313" key="7">
    <source>
        <dbReference type="Proteomes" id="UP000093352"/>
    </source>
</evidence>